<reference evidence="3" key="1">
    <citation type="journal article" date="2019" name="Int. J. Syst. Evol. Microbiol.">
        <title>The Global Catalogue of Microorganisms (GCM) 10K type strain sequencing project: providing services to taxonomists for standard genome sequencing and annotation.</title>
        <authorList>
            <consortium name="The Broad Institute Genomics Platform"/>
            <consortium name="The Broad Institute Genome Sequencing Center for Infectious Disease"/>
            <person name="Wu L."/>
            <person name="Ma J."/>
        </authorList>
    </citation>
    <scope>NUCLEOTIDE SEQUENCE [LARGE SCALE GENOMIC DNA]</scope>
    <source>
        <strain evidence="3">JCM 17804</strain>
    </source>
</reference>
<name>A0ABP8HEU9_9BURK</name>
<sequence>MGDPRDPLQPGERAPDFALPAVNREGSVGLADLSGRPFLIGLFRGLHCPFCRRQVMRLAEMQPALHAKGVETVAVINTPLARARLYFGYRPLPLVLLADPECRTHHAFGVPRAAFLPEGSAEPPAWPGRTSAAQFEAARINPEGLLPQPMQPMAANPVLNARDGFALEEDDEAIFAAHGTQLVGHYLVDAAGVIAWTHIEAREGPHRLCYFPDAVEISAAADGLRG</sequence>
<dbReference type="InterPro" id="IPR000866">
    <property type="entry name" value="AhpC/TSA"/>
</dbReference>
<evidence type="ECO:0000313" key="2">
    <source>
        <dbReference type="EMBL" id="GAA4338200.1"/>
    </source>
</evidence>
<comment type="caution">
    <text evidence="2">The sequence shown here is derived from an EMBL/GenBank/DDBJ whole genome shotgun (WGS) entry which is preliminary data.</text>
</comment>
<dbReference type="SUPFAM" id="SSF52833">
    <property type="entry name" value="Thioredoxin-like"/>
    <property type="match status" value="1"/>
</dbReference>
<evidence type="ECO:0000259" key="1">
    <source>
        <dbReference type="PROSITE" id="PS51352"/>
    </source>
</evidence>
<organism evidence="2 3">
    <name type="scientific">Variovorax defluvii</name>
    <dbReference type="NCBI Taxonomy" id="913761"/>
    <lineage>
        <taxon>Bacteria</taxon>
        <taxon>Pseudomonadati</taxon>
        <taxon>Pseudomonadota</taxon>
        <taxon>Betaproteobacteria</taxon>
        <taxon>Burkholderiales</taxon>
        <taxon>Comamonadaceae</taxon>
        <taxon>Variovorax</taxon>
    </lineage>
</organism>
<dbReference type="RefSeq" id="WP_345537160.1">
    <property type="nucleotide sequence ID" value="NZ_BAABGJ010000013.1"/>
</dbReference>
<proteinExistence type="predicted"/>
<dbReference type="Gene3D" id="3.40.30.10">
    <property type="entry name" value="Glutaredoxin"/>
    <property type="match status" value="1"/>
</dbReference>
<feature type="domain" description="Thioredoxin" evidence="1">
    <location>
        <begin position="8"/>
        <end position="145"/>
    </location>
</feature>
<dbReference type="Proteomes" id="UP001500975">
    <property type="component" value="Unassembled WGS sequence"/>
</dbReference>
<keyword evidence="3" id="KW-1185">Reference proteome</keyword>
<dbReference type="InterPro" id="IPR036249">
    <property type="entry name" value="Thioredoxin-like_sf"/>
</dbReference>
<protein>
    <submittedName>
        <fullName evidence="2">Redoxin domain-containing protein</fullName>
    </submittedName>
</protein>
<gene>
    <name evidence="2" type="ORF">GCM10023165_16720</name>
</gene>
<dbReference type="PROSITE" id="PS51352">
    <property type="entry name" value="THIOREDOXIN_2"/>
    <property type="match status" value="1"/>
</dbReference>
<dbReference type="EMBL" id="BAABGJ010000013">
    <property type="protein sequence ID" value="GAA4338200.1"/>
    <property type="molecule type" value="Genomic_DNA"/>
</dbReference>
<accession>A0ABP8HEU9</accession>
<dbReference type="Pfam" id="PF00578">
    <property type="entry name" value="AhpC-TSA"/>
    <property type="match status" value="1"/>
</dbReference>
<dbReference type="InterPro" id="IPR013766">
    <property type="entry name" value="Thioredoxin_domain"/>
</dbReference>
<evidence type="ECO:0000313" key="3">
    <source>
        <dbReference type="Proteomes" id="UP001500975"/>
    </source>
</evidence>